<comment type="caution">
    <text evidence="1">The sequence shown here is derived from an EMBL/GenBank/DDBJ whole genome shotgun (WGS) entry which is preliminary data.</text>
</comment>
<protein>
    <submittedName>
        <fullName evidence="1">Uncharacterized protein</fullName>
    </submittedName>
</protein>
<dbReference type="EMBL" id="JACXVP010000009">
    <property type="protein sequence ID" value="KAG5585531.1"/>
    <property type="molecule type" value="Genomic_DNA"/>
</dbReference>
<evidence type="ECO:0000313" key="2">
    <source>
        <dbReference type="Proteomes" id="UP000824120"/>
    </source>
</evidence>
<evidence type="ECO:0000313" key="1">
    <source>
        <dbReference type="EMBL" id="KAG5585531.1"/>
    </source>
</evidence>
<accession>A0A9J5XAZ8</accession>
<sequence>MGSVRVIDCTDFAEKDIRHNFTYGGYVKRSTVGGSVEKRTMVENNKGLNVATYNRNDIVQKTNVVPPGFDAMEDETSFPNKDLEVMQEIVKRKPAKQNGQNMTSECSVTGSIVRGSVEKRTMVGNNKGLNVATYNRNDIVQKTNVVPPGFDAMEDETSFPNDDLEVMEETVKRKPAKENGQNITSVCSVKESIIRGSVEKRTMVENNNDETSFPSDDFKVVQETVRIKPAKENGQNITSVFYVKGSNVVQRSSHWHR</sequence>
<keyword evidence="2" id="KW-1185">Reference proteome</keyword>
<dbReference type="Proteomes" id="UP000824120">
    <property type="component" value="Chromosome 9"/>
</dbReference>
<dbReference type="AlphaFoldDB" id="A0A9J5XAZ8"/>
<gene>
    <name evidence="1" type="ORF">H5410_045965</name>
</gene>
<name>A0A9J5XAZ8_SOLCO</name>
<reference evidence="1 2" key="1">
    <citation type="submission" date="2020-09" db="EMBL/GenBank/DDBJ databases">
        <title>De no assembly of potato wild relative species, Solanum commersonii.</title>
        <authorList>
            <person name="Cho K."/>
        </authorList>
    </citation>
    <scope>NUCLEOTIDE SEQUENCE [LARGE SCALE GENOMIC DNA]</scope>
    <source>
        <strain evidence="1">LZ3.2</strain>
        <tissue evidence="1">Leaf</tissue>
    </source>
</reference>
<dbReference type="OrthoDB" id="1304615at2759"/>
<proteinExistence type="predicted"/>
<organism evidence="1 2">
    <name type="scientific">Solanum commersonii</name>
    <name type="common">Commerson's wild potato</name>
    <name type="synonym">Commerson's nightshade</name>
    <dbReference type="NCBI Taxonomy" id="4109"/>
    <lineage>
        <taxon>Eukaryota</taxon>
        <taxon>Viridiplantae</taxon>
        <taxon>Streptophyta</taxon>
        <taxon>Embryophyta</taxon>
        <taxon>Tracheophyta</taxon>
        <taxon>Spermatophyta</taxon>
        <taxon>Magnoliopsida</taxon>
        <taxon>eudicotyledons</taxon>
        <taxon>Gunneridae</taxon>
        <taxon>Pentapetalae</taxon>
        <taxon>asterids</taxon>
        <taxon>lamiids</taxon>
        <taxon>Solanales</taxon>
        <taxon>Solanaceae</taxon>
        <taxon>Solanoideae</taxon>
        <taxon>Solaneae</taxon>
        <taxon>Solanum</taxon>
    </lineage>
</organism>